<comment type="caution">
    <text evidence="1">The sequence shown here is derived from an EMBL/GenBank/DDBJ whole genome shotgun (WGS) entry which is preliminary data.</text>
</comment>
<proteinExistence type="predicted"/>
<evidence type="ECO:0000313" key="2">
    <source>
        <dbReference type="Proteomes" id="UP000298030"/>
    </source>
</evidence>
<dbReference type="EMBL" id="QPFP01000070">
    <property type="protein sequence ID" value="TEB24080.1"/>
    <property type="molecule type" value="Genomic_DNA"/>
</dbReference>
<accession>A0A4Y7SQC5</accession>
<sequence>RVLPLTRRLEGYIGPRRTYDGRILPRETSIHSFSSPELVYSDIPEAPFHGYAERTAMEDRHMGKEIQPGDGK</sequence>
<feature type="non-terminal residue" evidence="1">
    <location>
        <position position="1"/>
    </location>
</feature>
<protein>
    <submittedName>
        <fullName evidence="1">Uncharacterized protein</fullName>
    </submittedName>
</protein>
<dbReference type="AlphaFoldDB" id="A0A4Y7SQC5"/>
<reference evidence="1 2" key="1">
    <citation type="journal article" date="2019" name="Nat. Ecol. Evol.">
        <title>Megaphylogeny resolves global patterns of mushroom evolution.</title>
        <authorList>
            <person name="Varga T."/>
            <person name="Krizsan K."/>
            <person name="Foldi C."/>
            <person name="Dima B."/>
            <person name="Sanchez-Garcia M."/>
            <person name="Sanchez-Ramirez S."/>
            <person name="Szollosi G.J."/>
            <person name="Szarkandi J.G."/>
            <person name="Papp V."/>
            <person name="Albert L."/>
            <person name="Andreopoulos W."/>
            <person name="Angelini C."/>
            <person name="Antonin V."/>
            <person name="Barry K.W."/>
            <person name="Bougher N.L."/>
            <person name="Buchanan P."/>
            <person name="Buyck B."/>
            <person name="Bense V."/>
            <person name="Catcheside P."/>
            <person name="Chovatia M."/>
            <person name="Cooper J."/>
            <person name="Damon W."/>
            <person name="Desjardin D."/>
            <person name="Finy P."/>
            <person name="Geml J."/>
            <person name="Haridas S."/>
            <person name="Hughes K."/>
            <person name="Justo A."/>
            <person name="Karasinski D."/>
            <person name="Kautmanova I."/>
            <person name="Kiss B."/>
            <person name="Kocsube S."/>
            <person name="Kotiranta H."/>
            <person name="LaButti K.M."/>
            <person name="Lechner B.E."/>
            <person name="Liimatainen K."/>
            <person name="Lipzen A."/>
            <person name="Lukacs Z."/>
            <person name="Mihaltcheva S."/>
            <person name="Morgado L.N."/>
            <person name="Niskanen T."/>
            <person name="Noordeloos M.E."/>
            <person name="Ohm R.A."/>
            <person name="Ortiz-Santana B."/>
            <person name="Ovrebo C."/>
            <person name="Racz N."/>
            <person name="Riley R."/>
            <person name="Savchenko A."/>
            <person name="Shiryaev A."/>
            <person name="Soop K."/>
            <person name="Spirin V."/>
            <person name="Szebenyi C."/>
            <person name="Tomsovsky M."/>
            <person name="Tulloss R.E."/>
            <person name="Uehling J."/>
            <person name="Grigoriev I.V."/>
            <person name="Vagvolgyi C."/>
            <person name="Papp T."/>
            <person name="Martin F.M."/>
            <person name="Miettinen O."/>
            <person name="Hibbett D.S."/>
            <person name="Nagy L.G."/>
        </authorList>
    </citation>
    <scope>NUCLEOTIDE SEQUENCE [LARGE SCALE GENOMIC DNA]</scope>
    <source>
        <strain evidence="1 2">FP101781</strain>
    </source>
</reference>
<evidence type="ECO:0000313" key="1">
    <source>
        <dbReference type="EMBL" id="TEB24080.1"/>
    </source>
</evidence>
<keyword evidence="2" id="KW-1185">Reference proteome</keyword>
<organism evidence="1 2">
    <name type="scientific">Coprinellus micaceus</name>
    <name type="common">Glistening ink-cap mushroom</name>
    <name type="synonym">Coprinus micaceus</name>
    <dbReference type="NCBI Taxonomy" id="71717"/>
    <lineage>
        <taxon>Eukaryota</taxon>
        <taxon>Fungi</taxon>
        <taxon>Dikarya</taxon>
        <taxon>Basidiomycota</taxon>
        <taxon>Agaricomycotina</taxon>
        <taxon>Agaricomycetes</taxon>
        <taxon>Agaricomycetidae</taxon>
        <taxon>Agaricales</taxon>
        <taxon>Agaricineae</taxon>
        <taxon>Psathyrellaceae</taxon>
        <taxon>Coprinellus</taxon>
    </lineage>
</organism>
<dbReference type="Proteomes" id="UP000298030">
    <property type="component" value="Unassembled WGS sequence"/>
</dbReference>
<gene>
    <name evidence="1" type="ORF">FA13DRAFT_1739448</name>
</gene>
<name>A0A4Y7SQC5_COPMI</name>